<dbReference type="Pfam" id="PF00925">
    <property type="entry name" value="GTP_cyclohydro2"/>
    <property type="match status" value="1"/>
</dbReference>
<accession>A0A1X7ACD9</accession>
<evidence type="ECO:0000256" key="2">
    <source>
        <dbReference type="ARBA" id="ARBA00005520"/>
    </source>
</evidence>
<dbReference type="FunFam" id="3.40.50.10990:FF:000001">
    <property type="entry name" value="Riboflavin biosynthesis protein RibBA"/>
    <property type="match status" value="1"/>
</dbReference>
<evidence type="ECO:0000256" key="9">
    <source>
        <dbReference type="ARBA" id="ARBA00043932"/>
    </source>
</evidence>
<evidence type="ECO:0000256" key="7">
    <source>
        <dbReference type="ARBA" id="ARBA00022833"/>
    </source>
</evidence>
<dbReference type="SUPFAM" id="SSF142695">
    <property type="entry name" value="RibA-like"/>
    <property type="match status" value="1"/>
</dbReference>
<dbReference type="AlphaFoldDB" id="A0A1X7ACD9"/>
<feature type="binding site" evidence="11">
    <location>
        <position position="245"/>
    </location>
    <ligand>
        <name>Zn(2+)</name>
        <dbReference type="ChEBI" id="CHEBI:29105"/>
        <note>catalytic</note>
    </ligand>
</feature>
<evidence type="ECO:0000313" key="13">
    <source>
        <dbReference type="EMBL" id="SLN74126.1"/>
    </source>
</evidence>
<comment type="cofactor">
    <cofactor evidence="11">
        <name>Zn(2+)</name>
        <dbReference type="ChEBI" id="CHEBI:29105"/>
    </cofactor>
    <text evidence="11">Binds 1 zinc ion per subunit.</text>
</comment>
<keyword evidence="5 11" id="KW-0547">Nucleotide-binding</keyword>
<feature type="binding site" evidence="11">
    <location>
        <position position="258"/>
    </location>
    <ligand>
        <name>Zn(2+)</name>
        <dbReference type="ChEBI" id="CHEBI:29105"/>
        <note>catalytic</note>
    </ligand>
</feature>
<dbReference type="NCBIfam" id="NF001591">
    <property type="entry name" value="PRK00393.1"/>
    <property type="match status" value="1"/>
</dbReference>
<evidence type="ECO:0000256" key="6">
    <source>
        <dbReference type="ARBA" id="ARBA00022801"/>
    </source>
</evidence>
<evidence type="ECO:0000256" key="11">
    <source>
        <dbReference type="HAMAP-Rule" id="MF_00179"/>
    </source>
</evidence>
<keyword evidence="3 11" id="KW-0686">Riboflavin biosynthesis</keyword>
<evidence type="ECO:0000256" key="8">
    <source>
        <dbReference type="ARBA" id="ARBA00023134"/>
    </source>
</evidence>
<dbReference type="CDD" id="cd00641">
    <property type="entry name" value="GTP_cyclohydro2"/>
    <property type="match status" value="1"/>
</dbReference>
<comment type="pathway">
    <text evidence="1 11">Cofactor biosynthesis; riboflavin biosynthesis; 5-amino-6-(D-ribitylamino)uracil from GTP: step 1/4.</text>
</comment>
<sequence length="386" mass="40484">MRPLRSAAIDGPDLTAGPETATLPVALAPRASERLMRLKGDLRLGLPVILLDHGEAALVAWAETLTEDRFAALAAMGRAELALTRHRARALGSIAMPPGDVLRAALPPTAGLDWITTQAGGVADSGATPCPLPPLASGSAIHRAATTLAQSAQVLPAAVIVPLREGPDLALSLGLTVMQAHEVTDTLAAGAHHDRVSSAPLPMAASDAGRVHVFRPEDGGIEHSAIEVGTPDLSQPVLVRLHSACFTGDVLGSLKCDCGPQLHAAMAAMAGGDGGVLLYLNQEGRGIGLANKMRAYALQDSGLDTVEANQWLGFDDDLRDFRTGAQMLARLGIQRVRLMTNNPRKVDILTRHGVDVVERVPLQAGRTPQNERYLATKAAKSGHIFT</sequence>
<dbReference type="GO" id="GO:0003935">
    <property type="term" value="F:GTP cyclohydrolase II activity"/>
    <property type="evidence" value="ECO:0007669"/>
    <property type="project" value="UniProtKB-UniRule"/>
</dbReference>
<feature type="binding site" evidence="11">
    <location>
        <begin position="240"/>
        <end position="244"/>
    </location>
    <ligand>
        <name>GTP</name>
        <dbReference type="ChEBI" id="CHEBI:37565"/>
    </ligand>
</feature>
<dbReference type="UniPathway" id="UPA00275">
    <property type="reaction ID" value="UER00400"/>
</dbReference>
<keyword evidence="4 11" id="KW-0479">Metal-binding</keyword>
<feature type="binding site" evidence="11">
    <location>
        <position position="261"/>
    </location>
    <ligand>
        <name>GTP</name>
        <dbReference type="ChEBI" id="CHEBI:37565"/>
    </ligand>
</feature>
<feature type="binding site" evidence="11">
    <location>
        <position position="345"/>
    </location>
    <ligand>
        <name>GTP</name>
        <dbReference type="ChEBI" id="CHEBI:37565"/>
    </ligand>
</feature>
<feature type="active site" description="Proton acceptor" evidence="11">
    <location>
        <position position="317"/>
    </location>
</feature>
<dbReference type="GO" id="GO:0005525">
    <property type="term" value="F:GTP binding"/>
    <property type="evidence" value="ECO:0007669"/>
    <property type="project" value="UniProtKB-KW"/>
</dbReference>
<keyword evidence="6 11" id="KW-0378">Hydrolase</keyword>
<evidence type="ECO:0000256" key="1">
    <source>
        <dbReference type="ARBA" id="ARBA00004853"/>
    </source>
</evidence>
<dbReference type="NCBIfam" id="TIGR00505">
    <property type="entry name" value="ribA"/>
    <property type="match status" value="1"/>
</dbReference>
<dbReference type="HAMAP" id="MF_00179">
    <property type="entry name" value="RibA"/>
    <property type="match status" value="1"/>
</dbReference>
<dbReference type="PANTHER" id="PTHR21327">
    <property type="entry name" value="GTP CYCLOHYDROLASE II-RELATED"/>
    <property type="match status" value="1"/>
</dbReference>
<name>A0A1X7ACD9_9RHOB</name>
<evidence type="ECO:0000256" key="10">
    <source>
        <dbReference type="ARBA" id="ARBA00049295"/>
    </source>
</evidence>
<feature type="binding site" evidence="11">
    <location>
        <position position="340"/>
    </location>
    <ligand>
        <name>GTP</name>
        <dbReference type="ChEBI" id="CHEBI:37565"/>
    </ligand>
</feature>
<gene>
    <name evidence="13" type="primary">ribA_2</name>
    <name evidence="11" type="synonym">ribA</name>
    <name evidence="13" type="ORF">ROJ8625_04014</name>
</gene>
<dbReference type="InterPro" id="IPR000926">
    <property type="entry name" value="RibA"/>
</dbReference>
<feature type="binding site" evidence="11">
    <location>
        <position position="256"/>
    </location>
    <ligand>
        <name>Zn(2+)</name>
        <dbReference type="ChEBI" id="CHEBI:29105"/>
        <note>catalytic</note>
    </ligand>
</feature>
<evidence type="ECO:0000256" key="3">
    <source>
        <dbReference type="ARBA" id="ARBA00022619"/>
    </source>
</evidence>
<keyword evidence="8 11" id="KW-0342">GTP-binding</keyword>
<dbReference type="InterPro" id="IPR032677">
    <property type="entry name" value="GTP_cyclohydro_II"/>
</dbReference>
<protein>
    <recommendedName>
        <fullName evidence="11">GTP cyclohydrolase-2</fullName>
        <ecNumber evidence="11">3.5.4.25</ecNumber>
    </recommendedName>
    <alternativeName>
        <fullName evidence="11">GTP cyclohydrolase II</fullName>
    </alternativeName>
</protein>
<dbReference type="Proteomes" id="UP000193570">
    <property type="component" value="Unassembled WGS sequence"/>
</dbReference>
<feature type="binding site" evidence="11">
    <location>
        <begin position="283"/>
        <end position="285"/>
    </location>
    <ligand>
        <name>GTP</name>
        <dbReference type="ChEBI" id="CHEBI:37565"/>
    </ligand>
</feature>
<comment type="function">
    <text evidence="9 11">Catalyzes the conversion of GTP to 2,5-diamino-6-ribosylamino-4(3H)-pyrimidinone 5'-phosphate (DARP), formate and pyrophosphate.</text>
</comment>
<dbReference type="Gene3D" id="3.40.50.10990">
    <property type="entry name" value="GTP cyclohydrolase II"/>
    <property type="match status" value="1"/>
</dbReference>
<dbReference type="GO" id="GO:0008270">
    <property type="term" value="F:zinc ion binding"/>
    <property type="evidence" value="ECO:0007669"/>
    <property type="project" value="UniProtKB-UniRule"/>
</dbReference>
<dbReference type="PANTHER" id="PTHR21327:SF18">
    <property type="entry name" value="3,4-DIHYDROXY-2-BUTANONE 4-PHOSPHATE SYNTHASE"/>
    <property type="match status" value="1"/>
</dbReference>
<dbReference type="EC" id="3.5.4.25" evidence="11"/>
<evidence type="ECO:0000313" key="14">
    <source>
        <dbReference type="Proteomes" id="UP000193570"/>
    </source>
</evidence>
<keyword evidence="7 11" id="KW-0862">Zinc</keyword>
<feature type="active site" description="Nucleophile" evidence="11">
    <location>
        <position position="319"/>
    </location>
</feature>
<dbReference type="EMBL" id="FWFK01000010">
    <property type="protein sequence ID" value="SLN74126.1"/>
    <property type="molecule type" value="Genomic_DNA"/>
</dbReference>
<proteinExistence type="inferred from homology"/>
<feature type="domain" description="GTP cyclohydrolase II" evidence="12">
    <location>
        <begin position="195"/>
        <end position="361"/>
    </location>
</feature>
<dbReference type="InterPro" id="IPR036144">
    <property type="entry name" value="RibA-like_sf"/>
</dbReference>
<organism evidence="13 14">
    <name type="scientific">Roseivivax jejudonensis</name>
    <dbReference type="NCBI Taxonomy" id="1529041"/>
    <lineage>
        <taxon>Bacteria</taxon>
        <taxon>Pseudomonadati</taxon>
        <taxon>Pseudomonadota</taxon>
        <taxon>Alphaproteobacteria</taxon>
        <taxon>Rhodobacterales</taxon>
        <taxon>Roseobacteraceae</taxon>
        <taxon>Roseivivax</taxon>
    </lineage>
</organism>
<comment type="similarity">
    <text evidence="11">Belongs to the GTP cyclohydrolase II family.</text>
</comment>
<keyword evidence="14" id="KW-1185">Reference proteome</keyword>
<evidence type="ECO:0000259" key="12">
    <source>
        <dbReference type="Pfam" id="PF00925"/>
    </source>
</evidence>
<evidence type="ECO:0000256" key="4">
    <source>
        <dbReference type="ARBA" id="ARBA00022723"/>
    </source>
</evidence>
<dbReference type="GO" id="GO:0005829">
    <property type="term" value="C:cytosol"/>
    <property type="evidence" value="ECO:0007669"/>
    <property type="project" value="TreeGrafter"/>
</dbReference>
<reference evidence="13 14" key="1">
    <citation type="submission" date="2017-03" db="EMBL/GenBank/DDBJ databases">
        <authorList>
            <person name="Afonso C.L."/>
            <person name="Miller P.J."/>
            <person name="Scott M.A."/>
            <person name="Spackman E."/>
            <person name="Goraichik I."/>
            <person name="Dimitrov K.M."/>
            <person name="Suarez D.L."/>
            <person name="Swayne D.E."/>
        </authorList>
    </citation>
    <scope>NUCLEOTIDE SEQUENCE [LARGE SCALE GENOMIC DNA]</scope>
    <source>
        <strain evidence="13 14">CECT 8625</strain>
    </source>
</reference>
<comment type="similarity">
    <text evidence="2">In the N-terminal section; belongs to the DHBP synthase family.</text>
</comment>
<dbReference type="GO" id="GO:0009231">
    <property type="term" value="P:riboflavin biosynthetic process"/>
    <property type="evidence" value="ECO:0007669"/>
    <property type="project" value="UniProtKB-UniRule"/>
</dbReference>
<feature type="binding site" evidence="11">
    <location>
        <position position="305"/>
    </location>
    <ligand>
        <name>GTP</name>
        <dbReference type="ChEBI" id="CHEBI:37565"/>
    </ligand>
</feature>
<evidence type="ECO:0000256" key="5">
    <source>
        <dbReference type="ARBA" id="ARBA00022741"/>
    </source>
</evidence>
<comment type="catalytic activity">
    <reaction evidence="10 11">
        <text>GTP + 4 H2O = 2,5-diamino-6-hydroxy-4-(5-phosphoribosylamino)-pyrimidine + formate + 2 phosphate + 3 H(+)</text>
        <dbReference type="Rhea" id="RHEA:23704"/>
        <dbReference type="ChEBI" id="CHEBI:15377"/>
        <dbReference type="ChEBI" id="CHEBI:15378"/>
        <dbReference type="ChEBI" id="CHEBI:15740"/>
        <dbReference type="ChEBI" id="CHEBI:37565"/>
        <dbReference type="ChEBI" id="CHEBI:43474"/>
        <dbReference type="ChEBI" id="CHEBI:58614"/>
        <dbReference type="EC" id="3.5.4.25"/>
    </reaction>
</comment>